<sequence length="61" mass="6833">MSYPPNPGQPQQPVQVQQVGMSVTKPVWTCGEIALMVCTCGMAYPITWVRRRSKTTATRHK</sequence>
<organism evidence="2 3">
    <name type="scientific">Streptosporangium album</name>
    <dbReference type="NCBI Taxonomy" id="47479"/>
    <lineage>
        <taxon>Bacteria</taxon>
        <taxon>Bacillati</taxon>
        <taxon>Actinomycetota</taxon>
        <taxon>Actinomycetes</taxon>
        <taxon>Streptosporangiales</taxon>
        <taxon>Streptosporangiaceae</taxon>
        <taxon>Streptosporangium</taxon>
    </lineage>
</organism>
<reference evidence="2 3" key="1">
    <citation type="submission" date="2020-08" db="EMBL/GenBank/DDBJ databases">
        <title>Sequencing the genomes of 1000 actinobacteria strains.</title>
        <authorList>
            <person name="Klenk H.-P."/>
        </authorList>
    </citation>
    <scope>NUCLEOTIDE SEQUENCE [LARGE SCALE GENOMIC DNA]</scope>
    <source>
        <strain evidence="2 3">DSM 43023</strain>
    </source>
</reference>
<comment type="caution">
    <text evidence="2">The sequence shown here is derived from an EMBL/GenBank/DDBJ whole genome shotgun (WGS) entry which is preliminary data.</text>
</comment>
<protein>
    <submittedName>
        <fullName evidence="2">Uncharacterized protein</fullName>
    </submittedName>
</protein>
<keyword evidence="1" id="KW-1133">Transmembrane helix</keyword>
<name>A0A7W7RYU1_9ACTN</name>
<gene>
    <name evidence="2" type="ORF">FHR32_005138</name>
</gene>
<accession>A0A7W7RYU1</accession>
<dbReference type="AlphaFoldDB" id="A0A7W7RYU1"/>
<evidence type="ECO:0000256" key="1">
    <source>
        <dbReference type="SAM" id="Phobius"/>
    </source>
</evidence>
<feature type="transmembrane region" description="Helical" evidence="1">
    <location>
        <begin position="26"/>
        <end position="49"/>
    </location>
</feature>
<dbReference type="RefSeq" id="WP_184756925.1">
    <property type="nucleotide sequence ID" value="NZ_BAABEK010000005.1"/>
</dbReference>
<keyword evidence="1" id="KW-0812">Transmembrane</keyword>
<dbReference type="Proteomes" id="UP000534286">
    <property type="component" value="Unassembled WGS sequence"/>
</dbReference>
<evidence type="ECO:0000313" key="2">
    <source>
        <dbReference type="EMBL" id="MBB4940761.1"/>
    </source>
</evidence>
<keyword evidence="3" id="KW-1185">Reference proteome</keyword>
<keyword evidence="1" id="KW-0472">Membrane</keyword>
<proteinExistence type="predicted"/>
<dbReference type="EMBL" id="JACHJU010000002">
    <property type="protein sequence ID" value="MBB4940761.1"/>
    <property type="molecule type" value="Genomic_DNA"/>
</dbReference>
<evidence type="ECO:0000313" key="3">
    <source>
        <dbReference type="Proteomes" id="UP000534286"/>
    </source>
</evidence>